<dbReference type="RefSeq" id="WP_074730866.1">
    <property type="nucleotide sequence ID" value="NZ_FOGW01000025.1"/>
</dbReference>
<feature type="coiled-coil region" evidence="4">
    <location>
        <begin position="827"/>
        <end position="878"/>
    </location>
</feature>
<dbReference type="PANTHER" id="PTHR32114">
    <property type="entry name" value="ABC TRANSPORTER ABCH.3"/>
    <property type="match status" value="1"/>
</dbReference>
<feature type="coiled-coil region" evidence="4">
    <location>
        <begin position="571"/>
        <end position="684"/>
    </location>
</feature>
<dbReference type="InterPro" id="IPR025662">
    <property type="entry name" value="Sigma_54_int_dom_ATP-bd_1"/>
</dbReference>
<protein>
    <recommendedName>
        <fullName evidence="3">Nuclease SbcCD subunit C</fullName>
    </recommendedName>
</protein>
<keyword evidence="6" id="KW-0540">Nuclease</keyword>
<evidence type="ECO:0000256" key="4">
    <source>
        <dbReference type="SAM" id="Coils"/>
    </source>
</evidence>
<feature type="coiled-coil region" evidence="4">
    <location>
        <begin position="710"/>
        <end position="779"/>
    </location>
</feature>
<feature type="coiled-coil region" evidence="4">
    <location>
        <begin position="186"/>
        <end position="213"/>
    </location>
</feature>
<dbReference type="PANTHER" id="PTHR32114:SF2">
    <property type="entry name" value="ABC TRANSPORTER ABCH.3"/>
    <property type="match status" value="1"/>
</dbReference>
<dbReference type="InterPro" id="IPR038729">
    <property type="entry name" value="Rad50/SbcC_AAA"/>
</dbReference>
<dbReference type="Pfam" id="PF13476">
    <property type="entry name" value="AAA_23"/>
    <property type="match status" value="1"/>
</dbReference>
<dbReference type="Pfam" id="PF13558">
    <property type="entry name" value="SbcC_Walker_B"/>
    <property type="match status" value="1"/>
</dbReference>
<dbReference type="PROSITE" id="PS00675">
    <property type="entry name" value="SIGMA54_INTERACT_1"/>
    <property type="match status" value="1"/>
</dbReference>
<dbReference type="AlphaFoldDB" id="A0A1H9U964"/>
<name>A0A1H9U964_9FIRM</name>
<proteinExistence type="inferred from homology"/>
<evidence type="ECO:0000313" key="7">
    <source>
        <dbReference type="Proteomes" id="UP000182471"/>
    </source>
</evidence>
<dbReference type="GO" id="GO:0004527">
    <property type="term" value="F:exonuclease activity"/>
    <property type="evidence" value="ECO:0007669"/>
    <property type="project" value="UniProtKB-KW"/>
</dbReference>
<feature type="domain" description="Rad50/SbcC-type AAA" evidence="5">
    <location>
        <begin position="5"/>
        <end position="214"/>
    </location>
</feature>
<keyword evidence="7" id="KW-1185">Reference proteome</keyword>
<gene>
    <name evidence="6" type="ORF">SAMN02910429_01993</name>
</gene>
<comment type="similarity">
    <text evidence="1">Belongs to the SMC family. SbcC subfamily.</text>
</comment>
<evidence type="ECO:0000313" key="6">
    <source>
        <dbReference type="EMBL" id="SES06006.1"/>
    </source>
</evidence>
<reference evidence="7" key="1">
    <citation type="submission" date="2016-10" db="EMBL/GenBank/DDBJ databases">
        <authorList>
            <person name="Varghese N."/>
            <person name="Submissions S."/>
        </authorList>
    </citation>
    <scope>NUCLEOTIDE SEQUENCE [LARGE SCALE GENOMIC DNA]</scope>
    <source>
        <strain evidence="7">S1b</strain>
    </source>
</reference>
<feature type="coiled-coil region" evidence="4">
    <location>
        <begin position="356"/>
        <end position="482"/>
    </location>
</feature>
<keyword evidence="6" id="KW-0378">Hydrolase</keyword>
<accession>A0A1H9U964</accession>
<evidence type="ECO:0000256" key="1">
    <source>
        <dbReference type="ARBA" id="ARBA00006930"/>
    </source>
</evidence>
<dbReference type="InterPro" id="IPR027417">
    <property type="entry name" value="P-loop_NTPase"/>
</dbReference>
<dbReference type="SUPFAM" id="SSF52540">
    <property type="entry name" value="P-loop containing nucleoside triphosphate hydrolases"/>
    <property type="match status" value="1"/>
</dbReference>
<keyword evidence="4" id="KW-0175">Coiled coil</keyword>
<dbReference type="GO" id="GO:0006302">
    <property type="term" value="P:double-strand break repair"/>
    <property type="evidence" value="ECO:0007669"/>
    <property type="project" value="InterPro"/>
</dbReference>
<organism evidence="6 7">
    <name type="scientific">Lachnobacterium bovis</name>
    <dbReference type="NCBI Taxonomy" id="140626"/>
    <lineage>
        <taxon>Bacteria</taxon>
        <taxon>Bacillati</taxon>
        <taxon>Bacillota</taxon>
        <taxon>Clostridia</taxon>
        <taxon>Lachnospirales</taxon>
        <taxon>Lachnospiraceae</taxon>
        <taxon>Lachnobacterium</taxon>
    </lineage>
</organism>
<dbReference type="GO" id="GO:0016887">
    <property type="term" value="F:ATP hydrolysis activity"/>
    <property type="evidence" value="ECO:0007669"/>
    <property type="project" value="InterPro"/>
</dbReference>
<comment type="subunit">
    <text evidence="2">Heterodimer of SbcC and SbcD.</text>
</comment>
<evidence type="ECO:0000259" key="5">
    <source>
        <dbReference type="Pfam" id="PF13476"/>
    </source>
</evidence>
<evidence type="ECO:0000256" key="2">
    <source>
        <dbReference type="ARBA" id="ARBA00011322"/>
    </source>
</evidence>
<dbReference type="EMBL" id="FOGW01000025">
    <property type="protein sequence ID" value="SES06006.1"/>
    <property type="molecule type" value="Genomic_DNA"/>
</dbReference>
<dbReference type="Proteomes" id="UP000182471">
    <property type="component" value="Unassembled WGS sequence"/>
</dbReference>
<sequence length="1060" mass="121853">MKPIKLIISAFGPYAGLMPEIHFGQFEERGLFLISGDTGAGKTTIFDAICFALYGTTSGTYRDTKNLRSEYAKPNVESYVDFYFSHQGKEYHVKRHPEYERPKQRGDGTIIEKEKATFFAEGELPIEGIKQVNNAVMELLHIDDKQFKQIAMIAQGEFWDLLNAKTDQRTEILRTIFMTDGYKNIEFKLKDRMNNTKKQKEKMEESIVQYFNDVKTDETDQIYEELIELQSRAKQLGQTWNLDETLEIIKKIIKKDEIKQQDIKNYLDQAEDKYNKNKEVLARAEINNKIIERLNNLEKERKELDEQAKEITNLEELLGNQKAATHDVNPEYVAWYNKLREITSTKDNITYKTQKKSEVELLVKETTDKLENLEKLRPELEKLNIFINKIDEEKEKYQKRIELTEKLDLLKKAKETIKNEESDLILREEKLNNKILELNQIISDKKNQPSELQRVQIKVRDLKNLRDKIEDVLEKQLKERERRRNHLMTCQNAFQVAFVKYESANADRIKGEKLFESSRAGIIAINLIEGDKCPVCGSTHHPELAQLPNDSISEDEYENLKAKELEAQEAKTTANTEAEKAKIALEQYEENMRVEILDCLENDIVSIEFEGKNLEELVLSLKNLKAVVDNEIITNAKLQKEIEKDCILLKNSEKSLEEASGVIKEKLEADKMQLQQKKIFIDEDITASTATLNTLKNLSYENWEKASIEKEKAEKRKNNISLSLDNSMKEKTKADQDLAGISAAIKTLESTLQIQQNDVKTLKLKLEKKLEEKKFLNVEEMLKFVVSEEELLETEKKINSYKQAVVTNNKQLLQAKEDAEGKKIVDVEALKEVCKSQDEKVRNLRNIYNMISNRISNNKEKHKNILDQRDDLEKARKEHNICTKLYNLVKGTTGNGKITLEQYIQAAGFDGIIAAANRRLQPMSDGQYELYRKEDAVGKKSNNFLDLEVLDNYTGHRRPVGNLSGGESFKASLSLALGLSDTVSTNLGGVQMDALFIDEGFGTLDRKSIDNAMEILINLSGKNKLVGVISHREELIENISQQICVKKTKEGSQLVVDTGL</sequence>
<keyword evidence="6" id="KW-0269">Exonuclease</keyword>
<evidence type="ECO:0000256" key="3">
    <source>
        <dbReference type="ARBA" id="ARBA00013368"/>
    </source>
</evidence>
<feature type="coiled-coil region" evidence="4">
    <location>
        <begin position="267"/>
        <end position="324"/>
    </location>
</feature>
<dbReference type="Gene3D" id="3.40.50.300">
    <property type="entry name" value="P-loop containing nucleotide triphosphate hydrolases"/>
    <property type="match status" value="2"/>
</dbReference>